<name>A0ABQ5JUZ4_9EUKA</name>
<keyword evidence="3" id="KW-0647">Proteasome</keyword>
<feature type="compositionally biased region" description="Basic and acidic residues" evidence="1">
    <location>
        <begin position="319"/>
        <end position="339"/>
    </location>
</feature>
<dbReference type="SUPFAM" id="SSF102712">
    <property type="entry name" value="JAB1/MPN domain"/>
    <property type="match status" value="1"/>
</dbReference>
<keyword evidence="4" id="KW-1185">Reference proteome</keyword>
<protein>
    <submittedName>
        <fullName evidence="3">26S proteasome non-ATPase regulatory subunit 14</fullName>
    </submittedName>
</protein>
<dbReference type="Gene3D" id="3.40.140.10">
    <property type="entry name" value="Cytidine Deaminase, domain 2"/>
    <property type="match status" value="1"/>
</dbReference>
<evidence type="ECO:0000313" key="3">
    <source>
        <dbReference type="EMBL" id="GKT15696.1"/>
    </source>
</evidence>
<accession>A0ABQ5JUZ4</accession>
<dbReference type="SMART" id="SM00232">
    <property type="entry name" value="JAB_MPN"/>
    <property type="match status" value="1"/>
</dbReference>
<feature type="compositionally biased region" description="Acidic residues" evidence="1">
    <location>
        <begin position="294"/>
        <end position="304"/>
    </location>
</feature>
<organism evidence="3 4">
    <name type="scientific">Aduncisulcus paluster</name>
    <dbReference type="NCBI Taxonomy" id="2918883"/>
    <lineage>
        <taxon>Eukaryota</taxon>
        <taxon>Metamonada</taxon>
        <taxon>Carpediemonas-like organisms</taxon>
        <taxon>Aduncisulcus</taxon>
    </lineage>
</organism>
<proteinExistence type="predicted"/>
<reference evidence="3" key="1">
    <citation type="submission" date="2022-03" db="EMBL/GenBank/DDBJ databases">
        <title>Draft genome sequence of Aduncisulcus paluster, a free-living microaerophilic Fornicata.</title>
        <authorList>
            <person name="Yuyama I."/>
            <person name="Kume K."/>
            <person name="Tamura T."/>
            <person name="Inagaki Y."/>
            <person name="Hashimoto T."/>
        </authorList>
    </citation>
    <scope>NUCLEOTIDE SEQUENCE</scope>
    <source>
        <strain evidence="3">NY0171</strain>
    </source>
</reference>
<dbReference type="PROSITE" id="PS50249">
    <property type="entry name" value="MPN"/>
    <property type="match status" value="1"/>
</dbReference>
<comment type="caution">
    <text evidence="3">The sequence shown here is derived from an EMBL/GenBank/DDBJ whole genome shotgun (WGS) entry which is preliminary data.</text>
</comment>
<dbReference type="InterPro" id="IPR050242">
    <property type="entry name" value="JAMM_MPN+_peptidase_M67A"/>
</dbReference>
<gene>
    <name evidence="3" type="ORF">ADUPG1_010769</name>
</gene>
<dbReference type="InterPro" id="IPR000555">
    <property type="entry name" value="JAMM/MPN+_dom"/>
</dbReference>
<dbReference type="Proteomes" id="UP001057375">
    <property type="component" value="Unassembled WGS sequence"/>
</dbReference>
<dbReference type="EMBL" id="BQXS01011693">
    <property type="protein sequence ID" value="GKT15696.1"/>
    <property type="molecule type" value="Genomic_DNA"/>
</dbReference>
<feature type="region of interest" description="Disordered" evidence="1">
    <location>
        <begin position="259"/>
        <end position="343"/>
    </location>
</feature>
<dbReference type="CDD" id="cd08069">
    <property type="entry name" value="MPN_RPN11_CSN5"/>
    <property type="match status" value="1"/>
</dbReference>
<evidence type="ECO:0000256" key="1">
    <source>
        <dbReference type="SAM" id="MobiDB-lite"/>
    </source>
</evidence>
<feature type="domain" description="MPN" evidence="2">
    <location>
        <begin position="23"/>
        <end position="158"/>
    </location>
</feature>
<dbReference type="PANTHER" id="PTHR10410">
    <property type="entry name" value="EUKARYOTIC TRANSLATION INITIATION FACTOR 3 -RELATED"/>
    <property type="match status" value="1"/>
</dbReference>
<dbReference type="InterPro" id="IPR037518">
    <property type="entry name" value="MPN"/>
</dbReference>
<dbReference type="GO" id="GO:0000502">
    <property type="term" value="C:proteasome complex"/>
    <property type="evidence" value="ECO:0007669"/>
    <property type="project" value="UniProtKB-KW"/>
</dbReference>
<sequence>MDIASLLGGAKKSEPPTDKGETIFISPISLLKMLKHGRAGVPIEVMGLMIGEFVDEYTVRVSDVFAMPQTGTTVSVEDVDALYQQQMLELLERVGKTEKVVGWYHSHPGFGCWLSGTDMGTQELFEKLNKRAVAVVVDPIQSVRGKVVIDAFRLMPGGGGMSLLGGAGMGGGPSDTRQVTSNIGSTEKPSIQAAVRGLGKRYYSLPIRFHRATGDEDMLLRLGYKQWEDTLNPSKSVKADACSDVKKLGGFVREFKVQMEKEEEEREKIRQKEEKERQRWGFESVEAMKKQKEEEEDEEEDDEDTPRKKKNEEEEEDKDIVSGERLVGRDPKRHLREESDGIMSAVAKRSLDVSISMLI</sequence>
<evidence type="ECO:0000313" key="4">
    <source>
        <dbReference type="Proteomes" id="UP001057375"/>
    </source>
</evidence>
<dbReference type="Pfam" id="PF01398">
    <property type="entry name" value="JAB"/>
    <property type="match status" value="1"/>
</dbReference>
<evidence type="ECO:0000259" key="2">
    <source>
        <dbReference type="PROSITE" id="PS50249"/>
    </source>
</evidence>
<feature type="compositionally biased region" description="Basic and acidic residues" evidence="1">
    <location>
        <begin position="259"/>
        <end position="293"/>
    </location>
</feature>